<sequence>MTQLSNASFSAPPQDSELSILLDIKDSYLLWHSFLIHLPRLSRYTLGAKIDNLFTEILELALTAKFTRREEKKIFLETLSRKLDQLKFFITLLWEVKGIDAGKHGQISEKLGTIGRRLGGWIQNISKQLQ</sequence>
<name>A0A0G1PM04_9BACT</name>
<dbReference type="Proteomes" id="UP000034354">
    <property type="component" value="Unassembled WGS sequence"/>
</dbReference>
<dbReference type="InterPro" id="IPR036583">
    <property type="entry name" value="23S_rRNA_IVS_sf"/>
</dbReference>
<comment type="caution">
    <text evidence="1">The sequence shown here is derived from an EMBL/GenBank/DDBJ whole genome shotgun (WGS) entry which is preliminary data.</text>
</comment>
<evidence type="ECO:0000313" key="1">
    <source>
        <dbReference type="EMBL" id="KKU06443.1"/>
    </source>
</evidence>
<accession>A0A0G1PM04</accession>
<dbReference type="CDD" id="cd16376">
    <property type="entry name" value="Avd_like"/>
    <property type="match status" value="1"/>
</dbReference>
<dbReference type="Gene3D" id="1.20.1440.60">
    <property type="entry name" value="23S rRNA-intervening sequence"/>
    <property type="match status" value="1"/>
</dbReference>
<dbReference type="InterPro" id="IPR055360">
    <property type="entry name" value="bAvd"/>
</dbReference>
<evidence type="ECO:0008006" key="3">
    <source>
        <dbReference type="Google" id="ProtNLM"/>
    </source>
</evidence>
<dbReference type="AlphaFoldDB" id="A0A0G1PM04"/>
<dbReference type="STRING" id="1618993.UX09_C0052G0001"/>
<dbReference type="EMBL" id="LCKW01000052">
    <property type="protein sequence ID" value="KKU06443.1"/>
    <property type="molecule type" value="Genomic_DNA"/>
</dbReference>
<organism evidence="1 2">
    <name type="scientific">Candidatus Uhrbacteria bacterium GW2011_GWE2_45_35</name>
    <dbReference type="NCBI Taxonomy" id="1618993"/>
    <lineage>
        <taxon>Bacteria</taxon>
        <taxon>Candidatus Uhriibacteriota</taxon>
    </lineage>
</organism>
<protein>
    <recommendedName>
        <fullName evidence="3">S23 ribosomal protein</fullName>
    </recommendedName>
</protein>
<gene>
    <name evidence="1" type="ORF">UX09_C0052G0001</name>
</gene>
<reference evidence="1 2" key="1">
    <citation type="journal article" date="2015" name="Nature">
        <title>rRNA introns, odd ribosomes, and small enigmatic genomes across a large radiation of phyla.</title>
        <authorList>
            <person name="Brown C.T."/>
            <person name="Hug L.A."/>
            <person name="Thomas B.C."/>
            <person name="Sharon I."/>
            <person name="Castelle C.J."/>
            <person name="Singh A."/>
            <person name="Wilkins M.J."/>
            <person name="Williams K.H."/>
            <person name="Banfield J.F."/>
        </authorList>
    </citation>
    <scope>NUCLEOTIDE SEQUENCE [LARGE SCALE GENOMIC DNA]</scope>
</reference>
<proteinExistence type="predicted"/>
<evidence type="ECO:0000313" key="2">
    <source>
        <dbReference type="Proteomes" id="UP000034354"/>
    </source>
</evidence>